<gene>
    <name evidence="3" type="ORF">ADN00_09245</name>
</gene>
<dbReference type="Pfam" id="PF22483">
    <property type="entry name" value="Mu-transpos_C_2"/>
    <property type="match status" value="1"/>
</dbReference>
<protein>
    <recommendedName>
        <fullName evidence="5">Integrase</fullName>
    </recommendedName>
</protein>
<dbReference type="Proteomes" id="UP000050417">
    <property type="component" value="Unassembled WGS sequence"/>
</dbReference>
<feature type="domain" description="Integrase catalytic" evidence="2">
    <location>
        <begin position="127"/>
        <end position="309"/>
    </location>
</feature>
<dbReference type="EMBL" id="LGCL01000023">
    <property type="protein sequence ID" value="KPL77361.1"/>
    <property type="molecule type" value="Genomic_DNA"/>
</dbReference>
<dbReference type="OrthoDB" id="141763at2"/>
<feature type="domain" description="HTH IS408-type" evidence="1">
    <location>
        <begin position="4"/>
        <end position="86"/>
    </location>
</feature>
<dbReference type="GO" id="GO:0015074">
    <property type="term" value="P:DNA integration"/>
    <property type="evidence" value="ECO:0007669"/>
    <property type="project" value="InterPro"/>
</dbReference>
<accession>A0A0P6XAT3</accession>
<dbReference type="Gene3D" id="1.10.10.10">
    <property type="entry name" value="Winged helix-like DNA-binding domain superfamily/Winged helix DNA-binding domain"/>
    <property type="match status" value="1"/>
</dbReference>
<keyword evidence="4" id="KW-1185">Reference proteome</keyword>
<reference evidence="3 4" key="1">
    <citation type="submission" date="2015-07" db="EMBL/GenBank/DDBJ databases">
        <title>Genome sequence of Ornatilinea apprima DSM 23815.</title>
        <authorList>
            <person name="Hemp J."/>
            <person name="Ward L.M."/>
            <person name="Pace L.A."/>
            <person name="Fischer W.W."/>
        </authorList>
    </citation>
    <scope>NUCLEOTIDE SEQUENCE [LARGE SCALE GENOMIC DNA]</scope>
    <source>
        <strain evidence="3 4">P3M-1</strain>
    </source>
</reference>
<dbReference type="InterPro" id="IPR001584">
    <property type="entry name" value="Integrase_cat-core"/>
</dbReference>
<dbReference type="AlphaFoldDB" id="A0A0P6XAT3"/>
<evidence type="ECO:0000313" key="3">
    <source>
        <dbReference type="EMBL" id="KPL77361.1"/>
    </source>
</evidence>
<dbReference type="InterPro" id="IPR017895">
    <property type="entry name" value="HTH_IS408/IS1162_type"/>
</dbReference>
<dbReference type="InterPro" id="IPR036388">
    <property type="entry name" value="WH-like_DNA-bd_sf"/>
</dbReference>
<dbReference type="PATRIC" id="fig|1134406.4.peg.4083"/>
<proteinExistence type="predicted"/>
<organism evidence="3 4">
    <name type="scientific">Ornatilinea apprima</name>
    <dbReference type="NCBI Taxonomy" id="1134406"/>
    <lineage>
        <taxon>Bacteria</taxon>
        <taxon>Bacillati</taxon>
        <taxon>Chloroflexota</taxon>
        <taxon>Anaerolineae</taxon>
        <taxon>Anaerolineales</taxon>
        <taxon>Anaerolineaceae</taxon>
        <taxon>Ornatilinea</taxon>
    </lineage>
</organism>
<dbReference type="NCBIfam" id="NF033546">
    <property type="entry name" value="transpos_IS21"/>
    <property type="match status" value="1"/>
</dbReference>
<dbReference type="RefSeq" id="WP_152966317.1">
    <property type="nucleotide sequence ID" value="NZ_LGCL01000023.1"/>
</dbReference>
<dbReference type="PANTHER" id="PTHR35004:SF8">
    <property type="entry name" value="TRANSPOSASE RV3428C-RELATED"/>
    <property type="match status" value="1"/>
</dbReference>
<dbReference type="InterPro" id="IPR054353">
    <property type="entry name" value="IstA-like_C"/>
</dbReference>
<evidence type="ECO:0000259" key="2">
    <source>
        <dbReference type="PROSITE" id="PS50994"/>
    </source>
</evidence>
<evidence type="ECO:0000313" key="4">
    <source>
        <dbReference type="Proteomes" id="UP000050417"/>
    </source>
</evidence>
<comment type="caution">
    <text evidence="3">The sequence shown here is derived from an EMBL/GenBank/DDBJ whole genome shotgun (WGS) entry which is preliminary data.</text>
</comment>
<sequence length="501" mass="57851">MRKIREVIRLHFEAGLSNRAAARASQVSNSTVGEYLERAKKAGLSWPLPEGLSDEELYRRLYPEESLSRRETERPMPNWEEVHRELSKRGVTLTLLWQEYREKHPDGYGFTQFRVYYQRWNKAHTNTMRLPHKAGEEMQVDYAGMMVAITNPETGEISRAVVFVATLPASSYTYAEIQPSQELQYWLGGHVRAFSFFGGIPQTICPDNLKSGVKTPNRYEPELNPSYQELAEYYHVAVLPARVRKPRDKAHVENGVQNVERWVLAPLRNRTFFSVGEANRAITPLLQALNQKEMQHLGKSRKELFEELDQPALRPLPVHPYEYAAWKTAKVNIDYHVAFEGHYYSVPYTLVRREVRIRATERLIAVFHKGQQVAVHPRSQVQGRFTTRSEHMPANHQFVSGMGADWLLKEAENIGPHTSAYFSAMLKSRQYPQHAYRSCLGILDLARRYTRPQVETACQDLLTAKLLSYRDLKSELERLTSQTTDTVLPAHENVRGSSYYQ</sequence>
<evidence type="ECO:0008006" key="5">
    <source>
        <dbReference type="Google" id="ProtNLM"/>
    </source>
</evidence>
<evidence type="ECO:0000259" key="1">
    <source>
        <dbReference type="PROSITE" id="PS50532"/>
    </source>
</evidence>
<name>A0A0P6XAT3_9CHLR</name>
<dbReference type="PANTHER" id="PTHR35004">
    <property type="entry name" value="TRANSPOSASE RV3428C-RELATED"/>
    <property type="match status" value="1"/>
</dbReference>
<dbReference type="PROSITE" id="PS50994">
    <property type="entry name" value="INTEGRASE"/>
    <property type="match status" value="1"/>
</dbReference>
<dbReference type="PROSITE" id="PS50532">
    <property type="entry name" value="HTH_IS408"/>
    <property type="match status" value="1"/>
</dbReference>